<sequence>MNELEPVMTAADIEHFLDTQFSEVHVDGRVFSVVDVSPAKTTLRLDPIARHLRPGGTVSGPTLFALADVCAYLVILAHIGPMKHTVTTNLNINFMHKPQPGPLHCVSTLLKLGKRLAVVNCDIFDENEVIVSQATATYSIPTR</sequence>
<feature type="domain" description="Thioesterase" evidence="2">
    <location>
        <begin position="55"/>
        <end position="129"/>
    </location>
</feature>
<dbReference type="CDD" id="cd03443">
    <property type="entry name" value="PaaI_thioesterase"/>
    <property type="match status" value="1"/>
</dbReference>
<dbReference type="Proteomes" id="UP000038011">
    <property type="component" value="Unassembled WGS sequence"/>
</dbReference>
<evidence type="ECO:0000256" key="1">
    <source>
        <dbReference type="ARBA" id="ARBA00022801"/>
    </source>
</evidence>
<keyword evidence="4" id="KW-1185">Reference proteome</keyword>
<reference evidence="3 4" key="1">
    <citation type="submission" date="2015-01" db="EMBL/GenBank/DDBJ databases">
        <title>Ahrensia donghaiensis sp. nov., a novel dimethylsulphoniopropionate-cleavage bacterium isolated from seawater and emended descriptions of the genus Ahrensia and Ahrensia kielensis.</title>
        <authorList>
            <person name="Liu J."/>
        </authorList>
    </citation>
    <scope>NUCLEOTIDE SEQUENCE [LARGE SCALE GENOMIC DNA]</scope>
    <source>
        <strain evidence="3 4">LZD062</strain>
    </source>
</reference>
<proteinExistence type="predicted"/>
<dbReference type="InterPro" id="IPR006683">
    <property type="entry name" value="Thioestr_dom"/>
</dbReference>
<dbReference type="GO" id="GO:0016289">
    <property type="term" value="F:acyl-CoA hydrolase activity"/>
    <property type="evidence" value="ECO:0007669"/>
    <property type="project" value="UniProtKB-ARBA"/>
</dbReference>
<keyword evidence="1" id="KW-0378">Hydrolase</keyword>
<dbReference type="Pfam" id="PF03061">
    <property type="entry name" value="4HBT"/>
    <property type="match status" value="1"/>
</dbReference>
<evidence type="ECO:0000259" key="2">
    <source>
        <dbReference type="Pfam" id="PF03061"/>
    </source>
</evidence>
<dbReference type="NCBIfam" id="TIGR00369">
    <property type="entry name" value="unchar_dom_1"/>
    <property type="match status" value="1"/>
</dbReference>
<dbReference type="SUPFAM" id="SSF54637">
    <property type="entry name" value="Thioesterase/thiol ester dehydrase-isomerase"/>
    <property type="match status" value="1"/>
</dbReference>
<dbReference type="STRING" id="1514904.SU32_06805"/>
<organism evidence="3 4">
    <name type="scientific">Ahrensia marina</name>
    <dbReference type="NCBI Taxonomy" id="1514904"/>
    <lineage>
        <taxon>Bacteria</taxon>
        <taxon>Pseudomonadati</taxon>
        <taxon>Pseudomonadota</taxon>
        <taxon>Alphaproteobacteria</taxon>
        <taxon>Hyphomicrobiales</taxon>
        <taxon>Ahrensiaceae</taxon>
        <taxon>Ahrensia</taxon>
    </lineage>
</organism>
<comment type="caution">
    <text evidence="3">The sequence shown here is derived from an EMBL/GenBank/DDBJ whole genome shotgun (WGS) entry which is preliminary data.</text>
</comment>
<dbReference type="InterPro" id="IPR029069">
    <property type="entry name" value="HotDog_dom_sf"/>
</dbReference>
<dbReference type="EMBL" id="JXMU01000008">
    <property type="protein sequence ID" value="KPB01775.1"/>
    <property type="molecule type" value="Genomic_DNA"/>
</dbReference>
<gene>
    <name evidence="3" type="ORF">SU32_06805</name>
</gene>
<evidence type="ECO:0000313" key="3">
    <source>
        <dbReference type="EMBL" id="KPB01775.1"/>
    </source>
</evidence>
<name>A0A0N0E804_9HYPH</name>
<dbReference type="PATRIC" id="fig|1514904.3.peg.3395"/>
<evidence type="ECO:0000313" key="4">
    <source>
        <dbReference type="Proteomes" id="UP000038011"/>
    </source>
</evidence>
<dbReference type="InterPro" id="IPR003736">
    <property type="entry name" value="PAAI_dom"/>
</dbReference>
<protein>
    <submittedName>
        <fullName evidence="3">Thioesterase</fullName>
    </submittedName>
</protein>
<accession>A0A0N0E804</accession>
<dbReference type="Gene3D" id="3.10.129.10">
    <property type="entry name" value="Hotdog Thioesterase"/>
    <property type="match status" value="1"/>
</dbReference>
<dbReference type="AlphaFoldDB" id="A0A0N0E804"/>
<dbReference type="RefSeq" id="WP_053998603.1">
    <property type="nucleotide sequence ID" value="NZ_JXMU01000008.1"/>
</dbReference>
<dbReference type="OrthoDB" id="9805304at2"/>